<reference evidence="2 3" key="1">
    <citation type="journal article" date="2015" name="Microbiome">
        <title>Genomic resolution of linkages in carbon, nitrogen, and sulfur cycling among widespread estuary sediment bacteria.</title>
        <authorList>
            <person name="Baker B.J."/>
            <person name="Lazar C.S."/>
            <person name="Teske A.P."/>
            <person name="Dick G.J."/>
        </authorList>
    </citation>
    <scope>NUCLEOTIDE SEQUENCE [LARGE SCALE GENOMIC DNA]</scope>
    <source>
        <strain evidence="2">DG_54_3</strain>
    </source>
</reference>
<dbReference type="AlphaFoldDB" id="A0A0S7Y3C7"/>
<feature type="region of interest" description="Disordered" evidence="1">
    <location>
        <begin position="1"/>
        <end position="76"/>
    </location>
</feature>
<evidence type="ECO:0000313" key="3">
    <source>
        <dbReference type="Proteomes" id="UP000051861"/>
    </source>
</evidence>
<dbReference type="Proteomes" id="UP000051861">
    <property type="component" value="Unassembled WGS sequence"/>
</dbReference>
<feature type="compositionally biased region" description="Basic and acidic residues" evidence="1">
    <location>
        <begin position="7"/>
        <end position="31"/>
    </location>
</feature>
<proteinExistence type="predicted"/>
<organism evidence="2 3">
    <name type="scientific">candidate division WOR-1 bacterium DG_54_3</name>
    <dbReference type="NCBI Taxonomy" id="1703775"/>
    <lineage>
        <taxon>Bacteria</taxon>
        <taxon>Bacillati</taxon>
        <taxon>Saganbacteria</taxon>
    </lineage>
</organism>
<name>A0A0S7Y3C7_UNCSA</name>
<evidence type="ECO:0000313" key="2">
    <source>
        <dbReference type="EMBL" id="KPJ69216.1"/>
    </source>
</evidence>
<feature type="compositionally biased region" description="Basic and acidic residues" evidence="1">
    <location>
        <begin position="55"/>
        <end position="64"/>
    </location>
</feature>
<protein>
    <submittedName>
        <fullName evidence="2">Uncharacterized protein</fullName>
    </submittedName>
</protein>
<gene>
    <name evidence="2" type="ORF">AMJ44_04340</name>
</gene>
<accession>A0A0S7Y3C7</accession>
<comment type="caution">
    <text evidence="2">The sequence shown here is derived from an EMBL/GenBank/DDBJ whole genome shotgun (WGS) entry which is preliminary data.</text>
</comment>
<dbReference type="EMBL" id="LIZX01000029">
    <property type="protein sequence ID" value="KPJ69216.1"/>
    <property type="molecule type" value="Genomic_DNA"/>
</dbReference>
<evidence type="ECO:0000256" key="1">
    <source>
        <dbReference type="SAM" id="MobiDB-lite"/>
    </source>
</evidence>
<sequence length="76" mass="8932">MDWIDPQFHRYEQEHRCQDDSGKGFHEHAEDREDQDEQEHNYEPVSKARQNHSGLLDRELKDPYGIELPAGQTANG</sequence>